<comment type="subcellular location">
    <subcellularLocation>
        <location evidence="1">Cell outer membrane</location>
        <topology evidence="1">Lipid-anchor</topology>
    </subcellularLocation>
</comment>
<reference evidence="7 8" key="1">
    <citation type="submission" date="2019-11" db="EMBL/GenBank/DDBJ databases">
        <title>Novel Deefgea species.</title>
        <authorList>
            <person name="Han J.-H."/>
        </authorList>
    </citation>
    <scope>NUCLEOTIDE SEQUENCE [LARGE SCALE GENOMIC DNA]</scope>
    <source>
        <strain evidence="7 8">LMG 24817</strain>
    </source>
</reference>
<proteinExistence type="predicted"/>
<gene>
    <name evidence="7" type="ORF">GM173_05680</name>
</gene>
<feature type="domain" description="Glycine zipper 2TM" evidence="6">
    <location>
        <begin position="57"/>
        <end position="97"/>
    </location>
</feature>
<dbReference type="InterPro" id="IPR051407">
    <property type="entry name" value="Bact_OM_lipoprot/Surf_antigen"/>
</dbReference>
<keyword evidence="3" id="KW-0472">Membrane</keyword>
<evidence type="ECO:0000313" key="8">
    <source>
        <dbReference type="Proteomes" id="UP001195660"/>
    </source>
</evidence>
<dbReference type="Proteomes" id="UP001195660">
    <property type="component" value="Unassembled WGS sequence"/>
</dbReference>
<keyword evidence="8" id="KW-1185">Reference proteome</keyword>
<dbReference type="InterPro" id="IPR008816">
    <property type="entry name" value="Gly_zipper_2TM_dom"/>
</dbReference>
<keyword evidence="4" id="KW-0564">Palmitate</keyword>
<keyword evidence="2" id="KW-0732">Signal</keyword>
<dbReference type="PROSITE" id="PS51257">
    <property type="entry name" value="PROKAR_LIPOPROTEIN"/>
    <property type="match status" value="1"/>
</dbReference>
<evidence type="ECO:0000256" key="2">
    <source>
        <dbReference type="ARBA" id="ARBA00022729"/>
    </source>
</evidence>
<protein>
    <submittedName>
        <fullName evidence="7">Glycine zipper 2TM domain-containing protein</fullName>
    </submittedName>
</protein>
<evidence type="ECO:0000313" key="7">
    <source>
        <dbReference type="EMBL" id="MBM5571070.1"/>
    </source>
</evidence>
<accession>A0ABS2CAB3</accession>
<evidence type="ECO:0000256" key="1">
    <source>
        <dbReference type="ARBA" id="ARBA00004459"/>
    </source>
</evidence>
<name>A0ABS2CAB3_9NEIS</name>
<keyword evidence="5" id="KW-0449">Lipoprotein</keyword>
<dbReference type="Pfam" id="PF05433">
    <property type="entry name" value="Rick_17kDa_Anti"/>
    <property type="match status" value="1"/>
</dbReference>
<evidence type="ECO:0000256" key="4">
    <source>
        <dbReference type="ARBA" id="ARBA00023139"/>
    </source>
</evidence>
<dbReference type="RefSeq" id="WP_203570401.1">
    <property type="nucleotide sequence ID" value="NZ_WOFE01000002.1"/>
</dbReference>
<comment type="caution">
    <text evidence="7">The sequence shown here is derived from an EMBL/GenBank/DDBJ whole genome shotgun (WGS) entry which is preliminary data.</text>
</comment>
<evidence type="ECO:0000259" key="6">
    <source>
        <dbReference type="Pfam" id="PF05433"/>
    </source>
</evidence>
<evidence type="ECO:0000256" key="5">
    <source>
        <dbReference type="ARBA" id="ARBA00023288"/>
    </source>
</evidence>
<dbReference type="PANTHER" id="PTHR35603">
    <property type="match status" value="1"/>
</dbReference>
<evidence type="ECO:0000256" key="3">
    <source>
        <dbReference type="ARBA" id="ARBA00023136"/>
    </source>
</evidence>
<organism evidence="7 8">
    <name type="scientific">Deefgea chitinilytica</name>
    <dbReference type="NCBI Taxonomy" id="570276"/>
    <lineage>
        <taxon>Bacteria</taxon>
        <taxon>Pseudomonadati</taxon>
        <taxon>Pseudomonadota</taxon>
        <taxon>Betaproteobacteria</taxon>
        <taxon>Neisseriales</taxon>
        <taxon>Chitinibacteraceae</taxon>
        <taxon>Deefgea</taxon>
    </lineage>
</organism>
<dbReference type="EMBL" id="WOFE01000002">
    <property type="protein sequence ID" value="MBM5571070.1"/>
    <property type="molecule type" value="Genomic_DNA"/>
</dbReference>
<dbReference type="PANTHER" id="PTHR35603:SF1">
    <property type="entry name" value="OUTER MEMBRANE LIPOPROTEIN SLYB"/>
    <property type="match status" value="1"/>
</dbReference>
<sequence>MKNQMTISGRMKAGLAMASLILFAGCATTEEPLKIQMGTIEQLSDVQISSGRQLGVGAVLGAGAGGLLGSLVGGGTGRDLAIVAGAVGGAVAGSTIERNYNDREPTQQVVVRVESGVLVVVNQQPADRSLRVGQQVFIEGKGNNARIAPRQ</sequence>